<dbReference type="GO" id="GO:0016620">
    <property type="term" value="F:oxidoreductase activity, acting on the aldehyde or oxo group of donors, NAD or NADP as acceptor"/>
    <property type="evidence" value="ECO:0007669"/>
    <property type="project" value="InterPro"/>
</dbReference>
<dbReference type="InterPro" id="IPR016161">
    <property type="entry name" value="Ald_DH/histidinol_DH"/>
</dbReference>
<dbReference type="SUPFAM" id="SSF53720">
    <property type="entry name" value="ALDH-like"/>
    <property type="match status" value="1"/>
</dbReference>
<evidence type="ECO:0000313" key="4">
    <source>
        <dbReference type="Proteomes" id="UP000244810"/>
    </source>
</evidence>
<dbReference type="Gene3D" id="3.40.605.10">
    <property type="entry name" value="Aldehyde Dehydrogenase, Chain A, domain 1"/>
    <property type="match status" value="2"/>
</dbReference>
<comment type="caution">
    <text evidence="3">The sequence shown here is derived from an EMBL/GenBank/DDBJ whole genome shotgun (WGS) entry which is preliminary data.</text>
</comment>
<dbReference type="OrthoDB" id="9770537at2"/>
<dbReference type="RefSeq" id="WP_107751894.1">
    <property type="nucleotide sequence ID" value="NZ_QBKF01000005.1"/>
</dbReference>
<dbReference type="Proteomes" id="UP000244810">
    <property type="component" value="Unassembled WGS sequence"/>
</dbReference>
<gene>
    <name evidence="3" type="ORF">DDE23_17900</name>
</gene>
<dbReference type="Pfam" id="PF00171">
    <property type="entry name" value="Aldedh"/>
    <property type="match status" value="1"/>
</dbReference>
<dbReference type="InterPro" id="IPR044151">
    <property type="entry name" value="ALDH_KGSADH"/>
</dbReference>
<protein>
    <submittedName>
        <fullName evidence="3">Aldehyde dehydrogenase (NADP(+))</fullName>
    </submittedName>
</protein>
<organism evidence="3 4">
    <name type="scientific">Pararhodobacter aggregans</name>
    <dbReference type="NCBI Taxonomy" id="404875"/>
    <lineage>
        <taxon>Bacteria</taxon>
        <taxon>Pseudomonadati</taxon>
        <taxon>Pseudomonadota</taxon>
        <taxon>Alphaproteobacteria</taxon>
        <taxon>Rhodobacterales</taxon>
        <taxon>Paracoccaceae</taxon>
        <taxon>Pararhodobacter</taxon>
    </lineage>
</organism>
<keyword evidence="1" id="KW-0560">Oxidoreductase</keyword>
<feature type="domain" description="Aldehyde dehydrogenase" evidence="2">
    <location>
        <begin position="33"/>
        <end position="309"/>
    </location>
</feature>
<dbReference type="InterPro" id="IPR015590">
    <property type="entry name" value="Aldehyde_DH_dom"/>
</dbReference>
<accession>A0A2T7UN54</accession>
<proteinExistence type="predicted"/>
<keyword evidence="4" id="KW-1185">Reference proteome</keyword>
<name>A0A2T7UN54_9RHOB</name>
<dbReference type="EMBL" id="QDDR01000010">
    <property type="protein sequence ID" value="PVE46069.1"/>
    <property type="molecule type" value="Genomic_DNA"/>
</dbReference>
<evidence type="ECO:0000256" key="1">
    <source>
        <dbReference type="ARBA" id="ARBA00023002"/>
    </source>
</evidence>
<dbReference type="AlphaFoldDB" id="A0A2T7UN54"/>
<sequence length="504" mass="52705">MSYQPHGQHLIAGERIGTEATWHSSPASGPAHAFSTGTPALVAQACAAAERAFWTFGHATRAERAALLHAIADAIEARGAEITDIGTRESGLPAARLEGERGRTTGQLRLFAEHILKGDYLDRRFDAALPDRQPPRPELRMMQRPIGPVAVFGASNFPLAFSVAGGDTAAALAAGCPVVVKGHSAHPGTGEIVADAIAEAVAGQGMDPGIFSLVQGGRRDVGEALVQDPRIRAVGFTGSLAGGRALFDLCARRPDPIPFFGELGSVNPMLLLPSAMAARGEAIAQGWAGSLSMGAGQFCTNPGIAVVIDGPEAEAFSATASAALGAVGPQVMLTDGIADAYRKGRDRVRGSAGVREVLTSVCDLRNATPYLYEVSGDDWLANHELGEEVFGPLGMIVRARDADQMLEIARALEGQLTCTLHLDEGDTALARQLMPVLERKAGRLLANGFPTGVEVCDAMVHGGPYPASTNFGATSVGTLSIRRFLRPVCYQNLPEALLPADLLG</sequence>
<evidence type="ECO:0000313" key="3">
    <source>
        <dbReference type="EMBL" id="PVE46069.1"/>
    </source>
</evidence>
<evidence type="ECO:0000259" key="2">
    <source>
        <dbReference type="Pfam" id="PF00171"/>
    </source>
</evidence>
<dbReference type="InterPro" id="IPR050740">
    <property type="entry name" value="Aldehyde_DH_Superfamily"/>
</dbReference>
<dbReference type="PANTHER" id="PTHR43353:SF3">
    <property type="entry name" value="ALDEHYDE DEHYDROGENASE-RELATED"/>
    <property type="match status" value="1"/>
</dbReference>
<reference evidence="3 4" key="1">
    <citation type="journal article" date="2011" name="Syst. Appl. Microbiol.">
        <title>Defluviimonas denitrificans gen. nov., sp. nov., and Pararhodobacter aggregans gen. nov., sp. nov., non-phototrophic Rhodobacteraceae from the biofilter of a marine aquaculture.</title>
        <authorList>
            <person name="Foesel B.U."/>
            <person name="Drake H.L."/>
            <person name="Schramm A."/>
        </authorList>
    </citation>
    <scope>NUCLEOTIDE SEQUENCE [LARGE SCALE GENOMIC DNA]</scope>
    <source>
        <strain evidence="3 4">D1-19</strain>
    </source>
</reference>
<dbReference type="PANTHER" id="PTHR43353">
    <property type="entry name" value="SUCCINATE-SEMIALDEHYDE DEHYDROGENASE, MITOCHONDRIAL"/>
    <property type="match status" value="1"/>
</dbReference>
<dbReference type="InterPro" id="IPR016162">
    <property type="entry name" value="Ald_DH_N"/>
</dbReference>
<dbReference type="CDD" id="cd07129">
    <property type="entry name" value="ALDH_KGSADH"/>
    <property type="match status" value="1"/>
</dbReference>